<keyword evidence="4" id="KW-1185">Reference proteome</keyword>
<feature type="transmembrane region" description="Helical" evidence="2">
    <location>
        <begin position="105"/>
        <end position="128"/>
    </location>
</feature>
<evidence type="ECO:0000256" key="2">
    <source>
        <dbReference type="SAM" id="Phobius"/>
    </source>
</evidence>
<name>A0A9D4ABR7_9ROSI</name>
<feature type="transmembrane region" description="Helical" evidence="2">
    <location>
        <begin position="135"/>
        <end position="159"/>
    </location>
</feature>
<feature type="transmembrane region" description="Helical" evidence="2">
    <location>
        <begin position="191"/>
        <end position="210"/>
    </location>
</feature>
<feature type="compositionally biased region" description="Polar residues" evidence="1">
    <location>
        <begin position="285"/>
        <end position="295"/>
    </location>
</feature>
<dbReference type="Proteomes" id="UP000828251">
    <property type="component" value="Unassembled WGS sequence"/>
</dbReference>
<feature type="compositionally biased region" description="Polar residues" evidence="1">
    <location>
        <begin position="238"/>
        <end position="249"/>
    </location>
</feature>
<organism evidence="3 4">
    <name type="scientific">Gossypium stocksii</name>
    <dbReference type="NCBI Taxonomy" id="47602"/>
    <lineage>
        <taxon>Eukaryota</taxon>
        <taxon>Viridiplantae</taxon>
        <taxon>Streptophyta</taxon>
        <taxon>Embryophyta</taxon>
        <taxon>Tracheophyta</taxon>
        <taxon>Spermatophyta</taxon>
        <taxon>Magnoliopsida</taxon>
        <taxon>eudicotyledons</taxon>
        <taxon>Gunneridae</taxon>
        <taxon>Pentapetalae</taxon>
        <taxon>rosids</taxon>
        <taxon>malvids</taxon>
        <taxon>Malvales</taxon>
        <taxon>Malvaceae</taxon>
        <taxon>Malvoideae</taxon>
        <taxon>Gossypium</taxon>
    </lineage>
</organism>
<feature type="region of interest" description="Disordered" evidence="1">
    <location>
        <begin position="226"/>
        <end position="295"/>
    </location>
</feature>
<dbReference type="OrthoDB" id="723894at2759"/>
<feature type="transmembrane region" description="Helical" evidence="2">
    <location>
        <begin position="12"/>
        <end position="34"/>
    </location>
</feature>
<sequence length="295" mass="32647">MRPNCCHVSFAFVLKFLNFLQAFLGVSILLYSLWMLDQWNHHVPISPPPSAPSPDSSLSVLFNSRPEVGGAQAAKVFDDLAAGLVSGLDNGVGFELSSVKLPAPWFIYSFMGVGIVLCCISLIGCIAAESINGCCLCFYTLIKIVLILIEASLVAFIAIDRHWEKDIPFDPTGELDSLLSFVEDNIDICKWVGLSVVIIQVLALLVAVILRAMVSVRRRDFDDEDDYERGRTREPLLNPQSNHTSTSTKGDGRVSHSDFWGSRIREKYGMNSGDRYNSADKYDLLNQNTSSTKSK</sequence>
<dbReference type="PRINTS" id="PR00259">
    <property type="entry name" value="TMFOUR"/>
</dbReference>
<accession>A0A9D4ABR7</accession>
<protein>
    <recommendedName>
        <fullName evidence="5">Tetraspanin-18-like</fullName>
    </recommendedName>
</protein>
<evidence type="ECO:0000313" key="3">
    <source>
        <dbReference type="EMBL" id="KAH1106093.1"/>
    </source>
</evidence>
<keyword evidence="2" id="KW-0472">Membrane</keyword>
<reference evidence="3 4" key="1">
    <citation type="journal article" date="2021" name="Plant Biotechnol. J.">
        <title>Multi-omics assisted identification of the key and species-specific regulatory components of drought-tolerant mechanisms in Gossypium stocksii.</title>
        <authorList>
            <person name="Yu D."/>
            <person name="Ke L."/>
            <person name="Zhang D."/>
            <person name="Wu Y."/>
            <person name="Sun Y."/>
            <person name="Mei J."/>
            <person name="Sun J."/>
            <person name="Sun Y."/>
        </authorList>
    </citation>
    <scope>NUCLEOTIDE SEQUENCE [LARGE SCALE GENOMIC DNA]</scope>
    <source>
        <strain evidence="4">cv. E1</strain>
        <tissue evidence="3">Leaf</tissue>
    </source>
</reference>
<gene>
    <name evidence="3" type="ORF">J1N35_009861</name>
</gene>
<evidence type="ECO:0000313" key="4">
    <source>
        <dbReference type="Proteomes" id="UP000828251"/>
    </source>
</evidence>
<keyword evidence="2" id="KW-0812">Transmembrane</keyword>
<keyword evidence="2" id="KW-1133">Transmembrane helix</keyword>
<proteinExistence type="predicted"/>
<evidence type="ECO:0000256" key="1">
    <source>
        <dbReference type="SAM" id="MobiDB-lite"/>
    </source>
</evidence>
<dbReference type="EMBL" id="JAIQCV010000004">
    <property type="protein sequence ID" value="KAH1106093.1"/>
    <property type="molecule type" value="Genomic_DNA"/>
</dbReference>
<dbReference type="AlphaFoldDB" id="A0A9D4ABR7"/>
<evidence type="ECO:0008006" key="5">
    <source>
        <dbReference type="Google" id="ProtNLM"/>
    </source>
</evidence>
<comment type="caution">
    <text evidence="3">The sequence shown here is derived from an EMBL/GenBank/DDBJ whole genome shotgun (WGS) entry which is preliminary data.</text>
</comment>